<dbReference type="NCBIfam" id="TIGR01493">
    <property type="entry name" value="HAD-SF-IA-v2"/>
    <property type="match status" value="1"/>
</dbReference>
<dbReference type="Proteomes" id="UP000238083">
    <property type="component" value="Unassembled WGS sequence"/>
</dbReference>
<evidence type="ECO:0000256" key="2">
    <source>
        <dbReference type="ARBA" id="ARBA00022801"/>
    </source>
</evidence>
<dbReference type="Pfam" id="PF00702">
    <property type="entry name" value="Hydrolase"/>
    <property type="match status" value="1"/>
</dbReference>
<dbReference type="EMBL" id="PVZF01000011">
    <property type="protein sequence ID" value="PRY12113.1"/>
    <property type="molecule type" value="Genomic_DNA"/>
</dbReference>
<reference evidence="3 4" key="1">
    <citation type="submission" date="2018-03" db="EMBL/GenBank/DDBJ databases">
        <title>Genomic Encyclopedia of Archaeal and Bacterial Type Strains, Phase II (KMG-II): from individual species to whole genera.</title>
        <authorList>
            <person name="Goeker M."/>
        </authorList>
    </citation>
    <scope>NUCLEOTIDE SEQUENCE [LARGE SCALE GENOMIC DNA]</scope>
    <source>
        <strain evidence="3 4">DSM 19711</strain>
    </source>
</reference>
<dbReference type="AlphaFoldDB" id="A0A2T0QZK8"/>
<comment type="similarity">
    <text evidence="1">Belongs to the HAD-like hydrolase superfamily. S-2-haloalkanoic acid dehalogenase family.</text>
</comment>
<comment type="caution">
    <text evidence="3">The sequence shown here is derived from an EMBL/GenBank/DDBJ whole genome shotgun (WGS) entry which is preliminary data.</text>
</comment>
<dbReference type="RefSeq" id="WP_211298799.1">
    <property type="nucleotide sequence ID" value="NZ_PVZF01000011.1"/>
</dbReference>
<evidence type="ECO:0000256" key="1">
    <source>
        <dbReference type="ARBA" id="ARBA00008106"/>
    </source>
</evidence>
<dbReference type="SFLD" id="SFLDG01129">
    <property type="entry name" value="C1.5:_HAD__Beta-PGM__Phosphata"/>
    <property type="match status" value="1"/>
</dbReference>
<proteinExistence type="inferred from homology"/>
<dbReference type="NCBIfam" id="TIGR01428">
    <property type="entry name" value="HAD_type_II"/>
    <property type="match status" value="1"/>
</dbReference>
<accession>A0A2T0QZK8</accession>
<name>A0A2T0QZK8_9ACTN</name>
<dbReference type="GO" id="GO:0019120">
    <property type="term" value="F:hydrolase activity, acting on acid halide bonds, in C-halide compounds"/>
    <property type="evidence" value="ECO:0007669"/>
    <property type="project" value="InterPro"/>
</dbReference>
<sequence>MNPSPNPPVNPSVVVFDVNETLSDLRPLADRFVAVGAPAHLAPLWFATVLRDGFALAAVGDARPFAQLGAEALRSLLPGAGVEATDDAVQHVLDGVGRLPLHPDVADGVRGLRADGHRLFTLSNGSAEVGERLLTAGGVRGQFEAVLSVEAAGVWKPARAAYRYAARVAGAAPEDVLLVAVHPWDVDGAARAGLRTAWIDRSGVPYPASATRPDVRATDLADLCAQLAG</sequence>
<evidence type="ECO:0000313" key="3">
    <source>
        <dbReference type="EMBL" id="PRY12113.1"/>
    </source>
</evidence>
<dbReference type="PANTHER" id="PTHR43316">
    <property type="entry name" value="HYDROLASE, HALOACID DELAHOGENASE-RELATED"/>
    <property type="match status" value="1"/>
</dbReference>
<dbReference type="InterPro" id="IPR006328">
    <property type="entry name" value="2-HAD"/>
</dbReference>
<keyword evidence="4" id="KW-1185">Reference proteome</keyword>
<protein>
    <submittedName>
        <fullName evidence="3">2-haloacid dehalogenase</fullName>
    </submittedName>
</protein>
<dbReference type="Gene3D" id="1.10.150.240">
    <property type="entry name" value="Putative phosphatase, domain 2"/>
    <property type="match status" value="1"/>
</dbReference>
<dbReference type="SFLD" id="SFLDS00003">
    <property type="entry name" value="Haloacid_Dehalogenase"/>
    <property type="match status" value="1"/>
</dbReference>
<keyword evidence="2" id="KW-0378">Hydrolase</keyword>
<dbReference type="InterPro" id="IPR023214">
    <property type="entry name" value="HAD_sf"/>
</dbReference>
<dbReference type="Gene3D" id="3.40.50.1000">
    <property type="entry name" value="HAD superfamily/HAD-like"/>
    <property type="match status" value="1"/>
</dbReference>
<gene>
    <name evidence="3" type="ORF">CLV37_11169</name>
</gene>
<organism evidence="3 4">
    <name type="scientific">Kineococcus rhizosphaerae</name>
    <dbReference type="NCBI Taxonomy" id="559628"/>
    <lineage>
        <taxon>Bacteria</taxon>
        <taxon>Bacillati</taxon>
        <taxon>Actinomycetota</taxon>
        <taxon>Actinomycetes</taxon>
        <taxon>Kineosporiales</taxon>
        <taxon>Kineosporiaceae</taxon>
        <taxon>Kineococcus</taxon>
    </lineage>
</organism>
<dbReference type="InterPro" id="IPR023198">
    <property type="entry name" value="PGP-like_dom2"/>
</dbReference>
<dbReference type="CDD" id="cd02588">
    <property type="entry name" value="HAD_L2-DEX"/>
    <property type="match status" value="1"/>
</dbReference>
<dbReference type="InterPro" id="IPR051540">
    <property type="entry name" value="S-2-haloacid_dehalogenase"/>
</dbReference>
<dbReference type="InterPro" id="IPR006439">
    <property type="entry name" value="HAD-SF_hydro_IA"/>
</dbReference>
<evidence type="ECO:0000313" key="4">
    <source>
        <dbReference type="Proteomes" id="UP000238083"/>
    </source>
</evidence>
<dbReference type="SUPFAM" id="SSF56784">
    <property type="entry name" value="HAD-like"/>
    <property type="match status" value="1"/>
</dbReference>
<dbReference type="PRINTS" id="PR00413">
    <property type="entry name" value="HADHALOGNASE"/>
</dbReference>
<dbReference type="InterPro" id="IPR036412">
    <property type="entry name" value="HAD-like_sf"/>
</dbReference>
<dbReference type="PANTHER" id="PTHR43316:SF3">
    <property type="entry name" value="HALOACID DEHALOGENASE, TYPE II (AFU_ORTHOLOGUE AFUA_2G07750)-RELATED"/>
    <property type="match status" value="1"/>
</dbReference>